<reference evidence="8 9" key="1">
    <citation type="submission" date="2020-08" db="EMBL/GenBank/DDBJ databases">
        <title>Plant Genome Project.</title>
        <authorList>
            <person name="Zhang R.-G."/>
        </authorList>
    </citation>
    <scope>NUCLEOTIDE SEQUENCE [LARGE SCALE GENOMIC DNA]</scope>
    <source>
        <tissue evidence="8">Rhizome</tissue>
    </source>
</reference>
<keyword evidence="9" id="KW-1185">Reference proteome</keyword>
<dbReference type="GO" id="GO:0016020">
    <property type="term" value="C:membrane"/>
    <property type="evidence" value="ECO:0007669"/>
    <property type="project" value="UniProtKB-SubCell"/>
</dbReference>
<evidence type="ECO:0000256" key="1">
    <source>
        <dbReference type="ARBA" id="ARBA00002501"/>
    </source>
</evidence>
<evidence type="ECO:0000256" key="6">
    <source>
        <dbReference type="ARBA" id="ARBA00023136"/>
    </source>
</evidence>
<dbReference type="GO" id="GO:0005783">
    <property type="term" value="C:endoplasmic reticulum"/>
    <property type="evidence" value="ECO:0007669"/>
    <property type="project" value="TreeGrafter"/>
</dbReference>
<comment type="similarity">
    <text evidence="3">Belongs to the PRA1 family.</text>
</comment>
<evidence type="ECO:0000256" key="4">
    <source>
        <dbReference type="ARBA" id="ARBA00022692"/>
    </source>
</evidence>
<dbReference type="AlphaFoldDB" id="A0A8J5M9A4"/>
<comment type="subcellular location">
    <subcellularLocation>
        <location evidence="2">Membrane</location>
        <topology evidence="2">Multi-pass membrane protein</topology>
    </subcellularLocation>
</comment>
<name>A0A8J5M9A4_ZINOF</name>
<comment type="caution">
    <text evidence="8">The sequence shown here is derived from an EMBL/GenBank/DDBJ whole genome shotgun (WGS) entry which is preliminary data.</text>
</comment>
<proteinExistence type="inferred from homology"/>
<dbReference type="InterPro" id="IPR004895">
    <property type="entry name" value="Prenylated_rab_accept_PRA1"/>
</dbReference>
<evidence type="ECO:0000313" key="8">
    <source>
        <dbReference type="EMBL" id="KAG6537107.1"/>
    </source>
</evidence>
<dbReference type="GO" id="GO:0005794">
    <property type="term" value="C:Golgi apparatus"/>
    <property type="evidence" value="ECO:0007669"/>
    <property type="project" value="TreeGrafter"/>
</dbReference>
<evidence type="ECO:0000256" key="3">
    <source>
        <dbReference type="ARBA" id="ARBA00006483"/>
    </source>
</evidence>
<feature type="transmembrane region" description="Helical" evidence="7">
    <location>
        <begin position="168"/>
        <end position="188"/>
    </location>
</feature>
<accession>A0A8J5M9A4</accession>
<evidence type="ECO:0000313" key="9">
    <source>
        <dbReference type="Proteomes" id="UP000734854"/>
    </source>
</evidence>
<feature type="transmembrane region" description="Helical" evidence="7">
    <location>
        <begin position="143"/>
        <end position="162"/>
    </location>
</feature>
<protein>
    <submittedName>
        <fullName evidence="8">Uncharacterized protein</fullName>
    </submittedName>
</protein>
<keyword evidence="4 7" id="KW-0812">Transmembrane</keyword>
<dbReference type="PANTHER" id="PTHR19317">
    <property type="entry name" value="PRENYLATED RAB ACCEPTOR 1-RELATED"/>
    <property type="match status" value="1"/>
</dbReference>
<comment type="function">
    <text evidence="1">May be involved in both secretory and endocytic intracellular trafficking in the endosomal/prevacuolar compartments.</text>
</comment>
<keyword evidence="6 7" id="KW-0472">Membrane</keyword>
<evidence type="ECO:0000256" key="5">
    <source>
        <dbReference type="ARBA" id="ARBA00022989"/>
    </source>
</evidence>
<evidence type="ECO:0000256" key="7">
    <source>
        <dbReference type="SAM" id="Phobius"/>
    </source>
</evidence>
<dbReference type="GO" id="GO:0016192">
    <property type="term" value="P:vesicle-mediated transport"/>
    <property type="evidence" value="ECO:0007669"/>
    <property type="project" value="TreeGrafter"/>
</dbReference>
<dbReference type="EMBL" id="JACMSC010000001">
    <property type="protein sequence ID" value="KAG6537107.1"/>
    <property type="molecule type" value="Genomic_DNA"/>
</dbReference>
<organism evidence="8 9">
    <name type="scientific">Zingiber officinale</name>
    <name type="common">Ginger</name>
    <name type="synonym">Amomum zingiber</name>
    <dbReference type="NCBI Taxonomy" id="94328"/>
    <lineage>
        <taxon>Eukaryota</taxon>
        <taxon>Viridiplantae</taxon>
        <taxon>Streptophyta</taxon>
        <taxon>Embryophyta</taxon>
        <taxon>Tracheophyta</taxon>
        <taxon>Spermatophyta</taxon>
        <taxon>Magnoliopsida</taxon>
        <taxon>Liliopsida</taxon>
        <taxon>Zingiberales</taxon>
        <taxon>Zingiberaceae</taxon>
        <taxon>Zingiber</taxon>
    </lineage>
</organism>
<dbReference type="PANTHER" id="PTHR19317:SF0">
    <property type="entry name" value="PRENYLATED RAB ACCEPTOR PROTEIN 1"/>
    <property type="match status" value="1"/>
</dbReference>
<keyword evidence="5 7" id="KW-1133">Transmembrane helix</keyword>
<feature type="transmembrane region" description="Helical" evidence="7">
    <location>
        <begin position="12"/>
        <end position="32"/>
    </location>
</feature>
<dbReference type="Proteomes" id="UP000734854">
    <property type="component" value="Unassembled WGS sequence"/>
</dbReference>
<gene>
    <name evidence="8" type="ORF">ZIOFF_002188</name>
</gene>
<sequence length="202" mass="22376">MASSATPLSPSLSTLVLVGFKLVITPTFRVFLSCLNNSVRHPWSELTDCSTFSCREFFSEATSRIHKNLEVPRQARARKCHQAIVLPQRSNLICCLDSHPRTCLIPKYDSFCFPPRWPSKVQHILLLPGVLLRSHLPHPQELGLFRVNYATVNVVVLVVSLVTNPFSLLSGLVIFLTSVGSIIVSALVTGADIVTVHRAFCI</sequence>
<evidence type="ECO:0000256" key="2">
    <source>
        <dbReference type="ARBA" id="ARBA00004141"/>
    </source>
</evidence>